<dbReference type="Proteomes" id="UP000639338">
    <property type="component" value="Unassembled WGS sequence"/>
</dbReference>
<evidence type="ECO:0000259" key="10">
    <source>
        <dbReference type="PROSITE" id="PS51194"/>
    </source>
</evidence>
<dbReference type="Gene3D" id="1.20.120.1080">
    <property type="match status" value="1"/>
</dbReference>
<dbReference type="GO" id="GO:0003723">
    <property type="term" value="F:RNA binding"/>
    <property type="evidence" value="ECO:0007669"/>
    <property type="project" value="TreeGrafter"/>
</dbReference>
<dbReference type="Gene3D" id="3.40.50.300">
    <property type="entry name" value="P-loop containing nucleotide triphosphate hydrolases"/>
    <property type="match status" value="3"/>
</dbReference>
<feature type="region of interest" description="Disordered" evidence="8">
    <location>
        <begin position="121"/>
        <end position="152"/>
    </location>
</feature>
<comment type="catalytic activity">
    <reaction evidence="7">
        <text>ATP + H2O = ADP + phosphate + H(+)</text>
        <dbReference type="Rhea" id="RHEA:13065"/>
        <dbReference type="ChEBI" id="CHEBI:15377"/>
        <dbReference type="ChEBI" id="CHEBI:15378"/>
        <dbReference type="ChEBI" id="CHEBI:30616"/>
        <dbReference type="ChEBI" id="CHEBI:43474"/>
        <dbReference type="ChEBI" id="CHEBI:456216"/>
        <dbReference type="EC" id="3.6.4.13"/>
    </reaction>
</comment>
<feature type="region of interest" description="Disordered" evidence="8">
    <location>
        <begin position="567"/>
        <end position="597"/>
    </location>
</feature>
<dbReference type="InterPro" id="IPR011709">
    <property type="entry name" value="DEAD-box_helicase_OB_fold"/>
</dbReference>
<dbReference type="GO" id="GO:0005524">
    <property type="term" value="F:ATP binding"/>
    <property type="evidence" value="ECO:0007669"/>
    <property type="project" value="UniProtKB-KW"/>
</dbReference>
<dbReference type="GO" id="GO:0000462">
    <property type="term" value="P:maturation of SSU-rRNA from tricistronic rRNA transcript (SSU-rRNA, 5.8S rRNA, LSU-rRNA)"/>
    <property type="evidence" value="ECO:0007669"/>
    <property type="project" value="TreeGrafter"/>
</dbReference>
<gene>
    <name evidence="11" type="ORF">HCN44_010608</name>
</gene>
<dbReference type="InterPro" id="IPR056371">
    <property type="entry name" value="DHX37-like_C"/>
</dbReference>
<evidence type="ECO:0000256" key="2">
    <source>
        <dbReference type="ARBA" id="ARBA00012552"/>
    </source>
</evidence>
<dbReference type="OrthoDB" id="10025033at2759"/>
<dbReference type="Pfam" id="PF21010">
    <property type="entry name" value="HA2_C"/>
    <property type="match status" value="1"/>
</dbReference>
<comment type="caution">
    <text evidence="11">The sequence shown here is derived from an EMBL/GenBank/DDBJ whole genome shotgun (WGS) entry which is preliminary data.</text>
</comment>
<dbReference type="InterPro" id="IPR011545">
    <property type="entry name" value="DEAD/DEAH_box_helicase_dom"/>
</dbReference>
<evidence type="ECO:0000256" key="3">
    <source>
        <dbReference type="ARBA" id="ARBA00022741"/>
    </source>
</evidence>
<evidence type="ECO:0000256" key="8">
    <source>
        <dbReference type="SAM" id="MobiDB-lite"/>
    </source>
</evidence>
<dbReference type="PANTHER" id="PTHR18934:SF99">
    <property type="entry name" value="ATP-DEPENDENT RNA HELICASE DHX37-RELATED"/>
    <property type="match status" value="1"/>
</dbReference>
<proteinExistence type="inferred from homology"/>
<feature type="compositionally biased region" description="Acidic residues" evidence="8">
    <location>
        <begin position="190"/>
        <end position="216"/>
    </location>
</feature>
<dbReference type="Pfam" id="PF07717">
    <property type="entry name" value="OB_NTP_bind"/>
    <property type="match status" value="1"/>
</dbReference>
<dbReference type="PANTHER" id="PTHR18934">
    <property type="entry name" value="ATP-DEPENDENT RNA HELICASE"/>
    <property type="match status" value="1"/>
</dbReference>
<keyword evidence="4" id="KW-0378">Hydrolase</keyword>
<dbReference type="GO" id="GO:0005730">
    <property type="term" value="C:nucleolus"/>
    <property type="evidence" value="ECO:0007669"/>
    <property type="project" value="TreeGrafter"/>
</dbReference>
<feature type="compositionally biased region" description="Pro residues" evidence="8">
    <location>
        <begin position="225"/>
        <end position="235"/>
    </location>
</feature>
<dbReference type="InterPro" id="IPR014001">
    <property type="entry name" value="Helicase_ATP-bd"/>
</dbReference>
<keyword evidence="12" id="KW-1185">Reference proteome</keyword>
<evidence type="ECO:0000256" key="5">
    <source>
        <dbReference type="ARBA" id="ARBA00022806"/>
    </source>
</evidence>
<dbReference type="Pfam" id="PF00270">
    <property type="entry name" value="DEAD"/>
    <property type="match status" value="1"/>
</dbReference>
<dbReference type="CDD" id="cd17982">
    <property type="entry name" value="DEXHc_DHX37"/>
    <property type="match status" value="1"/>
</dbReference>
<feature type="domain" description="Helicase ATP-binding" evidence="9">
    <location>
        <begin position="286"/>
        <end position="452"/>
    </location>
</feature>
<dbReference type="InterPro" id="IPR027417">
    <property type="entry name" value="P-loop_NTPase"/>
</dbReference>
<name>A0A834XUE3_APHGI</name>
<keyword evidence="6" id="KW-0067">ATP-binding</keyword>
<feature type="compositionally biased region" description="Acidic residues" evidence="8">
    <location>
        <begin position="579"/>
        <end position="597"/>
    </location>
</feature>
<feature type="region of interest" description="Disordered" evidence="8">
    <location>
        <begin position="186"/>
        <end position="235"/>
    </location>
</feature>
<evidence type="ECO:0000256" key="7">
    <source>
        <dbReference type="ARBA" id="ARBA00047984"/>
    </source>
</evidence>
<protein>
    <recommendedName>
        <fullName evidence="2">RNA helicase</fullName>
        <ecNumber evidence="2">3.6.4.13</ecNumber>
    </recommendedName>
</protein>
<dbReference type="SMART" id="SM00847">
    <property type="entry name" value="HA2"/>
    <property type="match status" value="1"/>
</dbReference>
<dbReference type="PROSITE" id="PS51194">
    <property type="entry name" value="HELICASE_CTER"/>
    <property type="match status" value="1"/>
</dbReference>
<dbReference type="CDD" id="cd18791">
    <property type="entry name" value="SF2_C_RHA"/>
    <property type="match status" value="1"/>
</dbReference>
<organism evidence="11 12">
    <name type="scientific">Aphidius gifuensis</name>
    <name type="common">Parasitoid wasp</name>
    <dbReference type="NCBI Taxonomy" id="684658"/>
    <lineage>
        <taxon>Eukaryota</taxon>
        <taxon>Metazoa</taxon>
        <taxon>Ecdysozoa</taxon>
        <taxon>Arthropoda</taxon>
        <taxon>Hexapoda</taxon>
        <taxon>Insecta</taxon>
        <taxon>Pterygota</taxon>
        <taxon>Neoptera</taxon>
        <taxon>Endopterygota</taxon>
        <taxon>Hymenoptera</taxon>
        <taxon>Apocrita</taxon>
        <taxon>Ichneumonoidea</taxon>
        <taxon>Braconidae</taxon>
        <taxon>Aphidiinae</taxon>
        <taxon>Aphidius</taxon>
    </lineage>
</organism>
<dbReference type="EMBL" id="JACMRX010000004">
    <property type="protein sequence ID" value="KAF7991807.1"/>
    <property type="molecule type" value="Genomic_DNA"/>
</dbReference>
<dbReference type="FunFam" id="3.40.50.300:FF:000637">
    <property type="entry name" value="ATP-dependent RNA helicase DHX37/DHR1"/>
    <property type="match status" value="1"/>
</dbReference>
<accession>A0A834XUE3</accession>
<reference evidence="11 12" key="1">
    <citation type="submission" date="2020-08" db="EMBL/GenBank/DDBJ databases">
        <title>Aphidius gifuensis genome sequencing and assembly.</title>
        <authorList>
            <person name="Du Z."/>
        </authorList>
    </citation>
    <scope>NUCLEOTIDE SEQUENCE [LARGE SCALE GENOMIC DNA]</scope>
    <source>
        <strain evidence="11">YNYX2018</strain>
        <tissue evidence="11">Adults</tissue>
    </source>
</reference>
<evidence type="ECO:0000313" key="12">
    <source>
        <dbReference type="Proteomes" id="UP000639338"/>
    </source>
</evidence>
<sequence>MNTVKKKYNWKARSTPKIEIDNSQTKNIVVEFDNPKEHYDNCNALVLPDRKRQTINRDKKKSTVKLLSKKRRKVLEKVLEKKKKKFNRVGLLENLQKVQIPAEELKNYVSLTTIQTKGLKRHLRDEERAESKVENFVDNNGDDDDDDDDDEESAIDAIKGNKRARLSLLNDKSAIKKAALSDPNIVGFEESSDDDSLSSDNDDDNDDEVDEVDDEKEQINSTPSLPSPPPTPPPVVVVKEKIIPIVEIKKEEIPRIPAVFVALDRKPEIQMARLKLPILREEQTIVETINENSVIIITGETGSGKTTQIPQFLYEAGYAKNKLIGITEPRRVAAMSMSKRVAEEMNLPNSQVSYLIRFEGNTTNDTKIKFMTDGVLLKELQNDFYLSKYSVIILDEAHERSVYTDILIGFLSRIVERRTAMNDPLKVIIMSATLRVEDFLDNRRLFKIKPPLITVESRQHNVQIHHNRKTSQNYVLDSLKKIVKIHKNLPEGGILVFLTGQHEVNSVVEKLRKYFPYNENKKLKKQAKNVAVVDEEADNNDDDDDDDEMCIFKKLKRKKKQIQMPNINLDDYSATPTDDTQDDLFDINDSDNEEDEEDEELLMDLENSTAGPLWVLPLYSLLPSNKQAEVFKPVPDGCRLCVVSTNIAETSLTIPNIKYVVDSGRCKKRLYEKITGVSKYEISYISKAAANQRAGRAGRTRDGHCYRLYSSAVFNDQFELYSEPEICRKPVDDLLLQMKVMNISKVINFPFPSSPDIVQLKTAEKKLCLLGALELPIAHKRENYNSKVTQLGKSISVFPVTPRYGKMLSISHQYNLIGYTICMVSALSVQELLIEGLGIDGKSKIKWLKTRRMWAGNGNSLLLGDPMVLIKAIGAAEYEYQKGKIDNFCTRHGLRTKAVVEIRKLRQQLTNDITLNIPNLELIVDPNMLPPNDEQSLLLRQIILAGMVDHVAKKIKRDEIKDDQDKDKYKYAYKTIEMEDPVYMHSSCVLKKTLPEWIVYQEVYETNKMYIRGITAIEPEWLPKFVPSLCHLSEPLVDPPPRYDDDTGKIICHMTGTFGRAAWELPPMELEHPSNIDGVKLFAKFLLNGQVFTKLQKFVPILISEGDVMIKPWAKTVPRVDFMAKQLLSQGVMTRDKLIEVWKRDDKFLLSAYQKWIPESAHKQVSKLWPPM</sequence>
<dbReference type="AlphaFoldDB" id="A0A834XUE3"/>
<dbReference type="Pfam" id="PF00271">
    <property type="entry name" value="Helicase_C"/>
    <property type="match status" value="1"/>
</dbReference>
<dbReference type="PROSITE" id="PS00690">
    <property type="entry name" value="DEAH_ATP_HELICASE"/>
    <property type="match status" value="1"/>
</dbReference>
<dbReference type="InterPro" id="IPR007502">
    <property type="entry name" value="Helicase-assoc_dom"/>
</dbReference>
<dbReference type="GO" id="GO:0016787">
    <property type="term" value="F:hydrolase activity"/>
    <property type="evidence" value="ECO:0007669"/>
    <property type="project" value="UniProtKB-KW"/>
</dbReference>
<evidence type="ECO:0000256" key="6">
    <source>
        <dbReference type="ARBA" id="ARBA00022840"/>
    </source>
</evidence>
<evidence type="ECO:0000256" key="1">
    <source>
        <dbReference type="ARBA" id="ARBA00008792"/>
    </source>
</evidence>
<feature type="compositionally biased region" description="Acidic residues" evidence="8">
    <location>
        <begin position="140"/>
        <end position="152"/>
    </location>
</feature>
<keyword evidence="5" id="KW-0347">Helicase</keyword>
<feature type="compositionally biased region" description="Basic and acidic residues" evidence="8">
    <location>
        <begin position="123"/>
        <end position="135"/>
    </location>
</feature>
<dbReference type="PROSITE" id="PS51192">
    <property type="entry name" value="HELICASE_ATP_BIND_1"/>
    <property type="match status" value="1"/>
</dbReference>
<evidence type="ECO:0000259" key="9">
    <source>
        <dbReference type="PROSITE" id="PS51192"/>
    </source>
</evidence>
<comment type="similarity">
    <text evidence="1">Belongs to the DEAD box helicase family. DEAH subfamily.</text>
</comment>
<dbReference type="InterPro" id="IPR001650">
    <property type="entry name" value="Helicase_C-like"/>
</dbReference>
<keyword evidence="3" id="KW-0547">Nucleotide-binding</keyword>
<dbReference type="EC" id="3.6.4.13" evidence="2"/>
<dbReference type="InterPro" id="IPR002464">
    <property type="entry name" value="DNA/RNA_helicase_DEAH_CS"/>
</dbReference>
<dbReference type="Pfam" id="PF23362">
    <property type="entry name" value="DHX37_C"/>
    <property type="match status" value="1"/>
</dbReference>
<dbReference type="SMART" id="SM00490">
    <property type="entry name" value="HELICc"/>
    <property type="match status" value="1"/>
</dbReference>
<dbReference type="GO" id="GO:0003724">
    <property type="term" value="F:RNA helicase activity"/>
    <property type="evidence" value="ECO:0007669"/>
    <property type="project" value="UniProtKB-EC"/>
</dbReference>
<evidence type="ECO:0000256" key="4">
    <source>
        <dbReference type="ARBA" id="ARBA00022801"/>
    </source>
</evidence>
<feature type="domain" description="Helicase C-terminal" evidence="10">
    <location>
        <begin position="568"/>
        <end position="742"/>
    </location>
</feature>
<dbReference type="SUPFAM" id="SSF52540">
    <property type="entry name" value="P-loop containing nucleoside triphosphate hydrolases"/>
    <property type="match status" value="1"/>
</dbReference>
<evidence type="ECO:0000313" key="11">
    <source>
        <dbReference type="EMBL" id="KAF7991807.1"/>
    </source>
</evidence>
<dbReference type="SMART" id="SM00487">
    <property type="entry name" value="DEXDc"/>
    <property type="match status" value="1"/>
</dbReference>